<dbReference type="EMBL" id="MBFR01000013">
    <property type="protein sequence ID" value="PVU97384.1"/>
    <property type="molecule type" value="Genomic_DNA"/>
</dbReference>
<protein>
    <submittedName>
        <fullName evidence="2">Uncharacterized protein</fullName>
    </submittedName>
</protein>
<evidence type="ECO:0000313" key="3">
    <source>
        <dbReference type="Proteomes" id="UP000245383"/>
    </source>
</evidence>
<gene>
    <name evidence="2" type="ORF">BB561_000568</name>
</gene>
<accession>A0A2T9YYM7</accession>
<dbReference type="Proteomes" id="UP000245383">
    <property type="component" value="Unassembled WGS sequence"/>
</dbReference>
<dbReference type="AlphaFoldDB" id="A0A2T9YYM7"/>
<reference evidence="2 3" key="1">
    <citation type="journal article" date="2018" name="MBio">
        <title>Comparative Genomics Reveals the Core Gene Toolbox for the Fungus-Insect Symbiosis.</title>
        <authorList>
            <person name="Wang Y."/>
            <person name="Stata M."/>
            <person name="Wang W."/>
            <person name="Stajich J.E."/>
            <person name="White M.M."/>
            <person name="Moncalvo J.M."/>
        </authorList>
    </citation>
    <scope>NUCLEOTIDE SEQUENCE [LARGE SCALE GENOMIC DNA]</scope>
    <source>
        <strain evidence="2 3">SWE-8-4</strain>
    </source>
</reference>
<evidence type="ECO:0000256" key="1">
    <source>
        <dbReference type="SAM" id="Phobius"/>
    </source>
</evidence>
<keyword evidence="1" id="KW-0472">Membrane</keyword>
<evidence type="ECO:0000313" key="2">
    <source>
        <dbReference type="EMBL" id="PVU97384.1"/>
    </source>
</evidence>
<proteinExistence type="predicted"/>
<sequence>MVQSTTLNEVDLSFPVPPLKNGGAAVAYPNPARLSQQKLESIIDILDSDLPVDTPPEYKPNSPSFYSIISNNSTEKLDEILTTGNTHISSPPLYNDSRPMFLPTAKTLCVSCNEKSRYFGALTDITLWNSVFFQFISFVISIVGLVVVSALFTLSVGLFILFPIGPVISWASFVIIRLFGTLKLLTLPLTHTSSELCANCSTSSPPSYRSPELSYGSSKTSFYSKMISPLRSAYSWRCVAYFMIINPIVSVASFMISFASLVTGVILFPILPAMLRFIRVLSIMQKAVAIAVLSPSEN</sequence>
<keyword evidence="1" id="KW-1133">Transmembrane helix</keyword>
<keyword evidence="3" id="KW-1185">Reference proteome</keyword>
<feature type="transmembrane region" description="Helical" evidence="1">
    <location>
        <begin position="158"/>
        <end position="179"/>
    </location>
</feature>
<keyword evidence="1" id="KW-0812">Transmembrane</keyword>
<name>A0A2T9YYM7_9FUNG</name>
<feature type="transmembrane region" description="Helical" evidence="1">
    <location>
        <begin position="258"/>
        <end position="278"/>
    </location>
</feature>
<dbReference type="OrthoDB" id="5542428at2759"/>
<feature type="transmembrane region" description="Helical" evidence="1">
    <location>
        <begin position="234"/>
        <end position="252"/>
    </location>
</feature>
<organism evidence="2 3">
    <name type="scientific">Smittium simulii</name>
    <dbReference type="NCBI Taxonomy" id="133385"/>
    <lineage>
        <taxon>Eukaryota</taxon>
        <taxon>Fungi</taxon>
        <taxon>Fungi incertae sedis</taxon>
        <taxon>Zoopagomycota</taxon>
        <taxon>Kickxellomycotina</taxon>
        <taxon>Harpellomycetes</taxon>
        <taxon>Harpellales</taxon>
        <taxon>Legeriomycetaceae</taxon>
        <taxon>Smittium</taxon>
    </lineage>
</organism>
<comment type="caution">
    <text evidence="2">The sequence shown here is derived from an EMBL/GenBank/DDBJ whole genome shotgun (WGS) entry which is preliminary data.</text>
</comment>
<feature type="transmembrane region" description="Helical" evidence="1">
    <location>
        <begin position="125"/>
        <end position="152"/>
    </location>
</feature>